<evidence type="ECO:0000313" key="2">
    <source>
        <dbReference type="Proteomes" id="UP001054889"/>
    </source>
</evidence>
<dbReference type="InterPro" id="IPR004320">
    <property type="entry name" value="BPS1_pln"/>
</dbReference>
<dbReference type="EMBL" id="BQKI01000005">
    <property type="protein sequence ID" value="GJM94726.1"/>
    <property type="molecule type" value="Genomic_DNA"/>
</dbReference>
<reference evidence="1" key="2">
    <citation type="submission" date="2021-12" db="EMBL/GenBank/DDBJ databases">
        <title>Resequencing data analysis of finger millet.</title>
        <authorList>
            <person name="Hatakeyama M."/>
            <person name="Aluri S."/>
            <person name="Balachadran M.T."/>
            <person name="Sivarajan S.R."/>
            <person name="Poveda L."/>
            <person name="Shimizu-Inatsugi R."/>
            <person name="Schlapbach R."/>
            <person name="Sreeman S.M."/>
            <person name="Shimizu K.K."/>
        </authorList>
    </citation>
    <scope>NUCLEOTIDE SEQUENCE</scope>
</reference>
<dbReference type="PANTHER" id="PTHR33070">
    <property type="entry name" value="OS06G0725500 PROTEIN"/>
    <property type="match status" value="1"/>
</dbReference>
<comment type="caution">
    <text evidence="1">The sequence shown here is derived from an EMBL/GenBank/DDBJ whole genome shotgun (WGS) entry which is preliminary data.</text>
</comment>
<sequence>MLMLQEAVLDGSNSNGDMTLRISLSLEERIIAPSRLLLSSVLFHFKRKGALQLSFSMACHQRSSSVPSSPRSNKTSVEEQLQTLNATISSPSVTVEIMRHGFIKLGSIYNSIDELTCLPSNQHQQRKAVEEELKHSLVLLDLCNTVQGSFAELKATIMEAQAVLKKGDDAAVQGKVQSYARLAKKALKQIKKISNKAVSDMEGCRVVKLLSEAREIALLTLESTLDLLLKQIAMPSSSKWSLVSKAFQKKKVVCEEEQLQVLELDIVDLEWGVEILFRRMIQSRVSLLNTLSL</sequence>
<name>A0AAV5C9D9_ELECO</name>
<gene>
    <name evidence="1" type="primary">ga11399</name>
    <name evidence="1" type="ORF">PR202_ga11399</name>
</gene>
<dbReference type="PANTHER" id="PTHR33070:SF50">
    <property type="entry name" value="OS08G0553050 PROTEIN"/>
    <property type="match status" value="1"/>
</dbReference>
<reference evidence="1" key="1">
    <citation type="journal article" date="2018" name="DNA Res.">
        <title>Multiple hybrid de novo genome assembly of finger millet, an orphan allotetraploid crop.</title>
        <authorList>
            <person name="Hatakeyama M."/>
            <person name="Aluri S."/>
            <person name="Balachadran M.T."/>
            <person name="Sivarajan S.R."/>
            <person name="Patrignani A."/>
            <person name="Gruter S."/>
            <person name="Poveda L."/>
            <person name="Shimizu-Inatsugi R."/>
            <person name="Baeten J."/>
            <person name="Francoijs K.J."/>
            <person name="Nataraja K.N."/>
            <person name="Reddy Y.A.N."/>
            <person name="Phadnis S."/>
            <person name="Ravikumar R.L."/>
            <person name="Schlapbach R."/>
            <person name="Sreeman S.M."/>
            <person name="Shimizu K.K."/>
        </authorList>
    </citation>
    <scope>NUCLEOTIDE SEQUENCE</scope>
</reference>
<dbReference type="Pfam" id="PF03087">
    <property type="entry name" value="BPS1"/>
    <property type="match status" value="1"/>
</dbReference>
<dbReference type="GO" id="GO:0048367">
    <property type="term" value="P:shoot system development"/>
    <property type="evidence" value="ECO:0007669"/>
    <property type="project" value="InterPro"/>
</dbReference>
<evidence type="ECO:0000313" key="1">
    <source>
        <dbReference type="EMBL" id="GJM94726.1"/>
    </source>
</evidence>
<dbReference type="AlphaFoldDB" id="A0AAV5C9D9"/>
<dbReference type="GO" id="GO:0048364">
    <property type="term" value="P:root development"/>
    <property type="evidence" value="ECO:0007669"/>
    <property type="project" value="InterPro"/>
</dbReference>
<proteinExistence type="predicted"/>
<keyword evidence="2" id="KW-1185">Reference proteome</keyword>
<accession>A0AAV5C9D9</accession>
<protein>
    <submittedName>
        <fullName evidence="1">Uncharacterized protein</fullName>
    </submittedName>
</protein>
<organism evidence="1 2">
    <name type="scientific">Eleusine coracana subsp. coracana</name>
    <dbReference type="NCBI Taxonomy" id="191504"/>
    <lineage>
        <taxon>Eukaryota</taxon>
        <taxon>Viridiplantae</taxon>
        <taxon>Streptophyta</taxon>
        <taxon>Embryophyta</taxon>
        <taxon>Tracheophyta</taxon>
        <taxon>Spermatophyta</taxon>
        <taxon>Magnoliopsida</taxon>
        <taxon>Liliopsida</taxon>
        <taxon>Poales</taxon>
        <taxon>Poaceae</taxon>
        <taxon>PACMAD clade</taxon>
        <taxon>Chloridoideae</taxon>
        <taxon>Cynodonteae</taxon>
        <taxon>Eleusininae</taxon>
        <taxon>Eleusine</taxon>
    </lineage>
</organism>
<dbReference type="Proteomes" id="UP001054889">
    <property type="component" value="Unassembled WGS sequence"/>
</dbReference>